<reference evidence="2" key="1">
    <citation type="journal article" date="2022" name="bioRxiv">
        <title>Sequencing and chromosome-scale assembly of the giantPleurodeles waltlgenome.</title>
        <authorList>
            <person name="Brown T."/>
            <person name="Elewa A."/>
            <person name="Iarovenko S."/>
            <person name="Subramanian E."/>
            <person name="Araus A.J."/>
            <person name="Petzold A."/>
            <person name="Susuki M."/>
            <person name="Suzuki K.-i.T."/>
            <person name="Hayashi T."/>
            <person name="Toyoda A."/>
            <person name="Oliveira C."/>
            <person name="Osipova E."/>
            <person name="Leigh N.D."/>
            <person name="Simon A."/>
            <person name="Yun M.H."/>
        </authorList>
    </citation>
    <scope>NUCLEOTIDE SEQUENCE</scope>
    <source>
        <strain evidence="2">20211129_DDA</strain>
        <tissue evidence="2">Liver</tissue>
    </source>
</reference>
<comment type="caution">
    <text evidence="2">The sequence shown here is derived from an EMBL/GenBank/DDBJ whole genome shotgun (WGS) entry which is preliminary data.</text>
</comment>
<gene>
    <name evidence="2" type="ORF">NDU88_007829</name>
</gene>
<dbReference type="Proteomes" id="UP001066276">
    <property type="component" value="Chromosome 9"/>
</dbReference>
<evidence type="ECO:0000256" key="1">
    <source>
        <dbReference type="SAM" id="MobiDB-lite"/>
    </source>
</evidence>
<feature type="region of interest" description="Disordered" evidence="1">
    <location>
        <begin position="1"/>
        <end position="36"/>
    </location>
</feature>
<proteinExistence type="predicted"/>
<keyword evidence="3" id="KW-1185">Reference proteome</keyword>
<protein>
    <submittedName>
        <fullName evidence="2">Uncharacterized protein</fullName>
    </submittedName>
</protein>
<dbReference type="AlphaFoldDB" id="A0AAV7N804"/>
<evidence type="ECO:0000313" key="3">
    <source>
        <dbReference type="Proteomes" id="UP001066276"/>
    </source>
</evidence>
<dbReference type="EMBL" id="JANPWB010000013">
    <property type="protein sequence ID" value="KAJ1110478.1"/>
    <property type="molecule type" value="Genomic_DNA"/>
</dbReference>
<evidence type="ECO:0000313" key="2">
    <source>
        <dbReference type="EMBL" id="KAJ1110478.1"/>
    </source>
</evidence>
<accession>A0AAV7N804</accession>
<name>A0AAV7N804_PLEWA</name>
<organism evidence="2 3">
    <name type="scientific">Pleurodeles waltl</name>
    <name type="common">Iberian ribbed newt</name>
    <dbReference type="NCBI Taxonomy" id="8319"/>
    <lineage>
        <taxon>Eukaryota</taxon>
        <taxon>Metazoa</taxon>
        <taxon>Chordata</taxon>
        <taxon>Craniata</taxon>
        <taxon>Vertebrata</taxon>
        <taxon>Euteleostomi</taxon>
        <taxon>Amphibia</taxon>
        <taxon>Batrachia</taxon>
        <taxon>Caudata</taxon>
        <taxon>Salamandroidea</taxon>
        <taxon>Salamandridae</taxon>
        <taxon>Pleurodelinae</taxon>
        <taxon>Pleurodeles</taxon>
    </lineage>
</organism>
<sequence length="108" mass="11976">MGRTGRKRDTEQRSGTYAEEMVDQLGTKNTSPEEKSRDLMLQDVLQAITASRVALEGKIDTLATDLTVLGDDHCRLAEKVATTDRQLKELLPEVKGTTTTAQQTEKQI</sequence>